<dbReference type="PIRSF" id="PIRSF004749">
    <property type="entry name" value="Pep_def"/>
    <property type="match status" value="1"/>
</dbReference>
<dbReference type="Gene3D" id="3.90.45.10">
    <property type="entry name" value="Peptide deformylase"/>
    <property type="match status" value="1"/>
</dbReference>
<keyword evidence="8" id="KW-1185">Reference proteome</keyword>
<dbReference type="RefSeq" id="WP_055101104.1">
    <property type="nucleotide sequence ID" value="NZ_LLWH01000002.1"/>
</dbReference>
<feature type="active site" evidence="6">
    <location>
        <position position="144"/>
    </location>
</feature>
<dbReference type="InterPro" id="IPR036821">
    <property type="entry name" value="Peptide_deformylase_sf"/>
</dbReference>
<feature type="binding site" evidence="6">
    <location>
        <position position="143"/>
    </location>
    <ligand>
        <name>Fe cation</name>
        <dbReference type="ChEBI" id="CHEBI:24875"/>
    </ligand>
</feature>
<dbReference type="PRINTS" id="PR01576">
    <property type="entry name" value="PDEFORMYLASE"/>
</dbReference>
<keyword evidence="3 6" id="KW-0378">Hydrolase</keyword>
<comment type="cofactor">
    <cofactor evidence="6">
        <name>Fe(2+)</name>
        <dbReference type="ChEBI" id="CHEBI:29033"/>
    </cofactor>
    <text evidence="6">Binds 1 Fe(2+) ion.</text>
</comment>
<dbReference type="NCBIfam" id="NF001159">
    <property type="entry name" value="PRK00150.1-3"/>
    <property type="match status" value="1"/>
</dbReference>
<name>A0A0Q0STA5_9PSED</name>
<evidence type="ECO:0000313" key="7">
    <source>
        <dbReference type="EMBL" id="KQB55506.1"/>
    </source>
</evidence>
<feature type="binding site" evidence="6">
    <location>
        <position position="101"/>
    </location>
    <ligand>
        <name>Fe cation</name>
        <dbReference type="ChEBI" id="CHEBI:24875"/>
    </ligand>
</feature>
<sequence length="179" mass="20326">MIREILKMGDERLLRVAQPVPPEMFDTPELWQLIDDMLQTMEHAGGVGLAAPQIGVDLQLVIFGFEHSERYPDAEPVPQTILINPLITPLTPAVEEDWEGCLSVPGLRGVVERFEKIRYEGFDPKGEPIVRIADSFHARVVQHECDHLIGRLYPSRIKDFNKFGFIEVLFPELAPSIQE</sequence>
<accession>A0A0Q0STA5</accession>
<dbReference type="GO" id="GO:0006412">
    <property type="term" value="P:translation"/>
    <property type="evidence" value="ECO:0007669"/>
    <property type="project" value="UniProtKB-UniRule"/>
</dbReference>
<evidence type="ECO:0000256" key="6">
    <source>
        <dbReference type="HAMAP-Rule" id="MF_00163"/>
    </source>
</evidence>
<keyword evidence="2 6" id="KW-0479">Metal-binding</keyword>
<dbReference type="FunFam" id="3.90.45.10:FF:000003">
    <property type="entry name" value="Peptide deformylase"/>
    <property type="match status" value="1"/>
</dbReference>
<dbReference type="SUPFAM" id="SSF56420">
    <property type="entry name" value="Peptide deformylase"/>
    <property type="match status" value="1"/>
</dbReference>
<evidence type="ECO:0000256" key="2">
    <source>
        <dbReference type="ARBA" id="ARBA00022723"/>
    </source>
</evidence>
<keyword evidence="4 6" id="KW-0648">Protein biosynthesis</keyword>
<dbReference type="PANTHER" id="PTHR10458:SF20">
    <property type="entry name" value="PEPTIDE DEFORMYLASE 1"/>
    <property type="match status" value="1"/>
</dbReference>
<reference evidence="7 8" key="1">
    <citation type="submission" date="2015-10" db="EMBL/GenBank/DDBJ databases">
        <title>Pseudomonas helleri sp. nov. and Pseudomonas weihenstephanensis sp. nov., isolated from raw cows milk.</title>
        <authorList>
            <person name="Von Neubeck M."/>
            <person name="Huptas C."/>
            <person name="Wenning M."/>
            <person name="Scherer S."/>
        </authorList>
    </citation>
    <scope>NUCLEOTIDE SEQUENCE [LARGE SCALE GENOMIC DNA]</scope>
    <source>
        <strain evidence="7 8">BSTT44</strain>
    </source>
</reference>
<dbReference type="GO" id="GO:0046872">
    <property type="term" value="F:metal ion binding"/>
    <property type="evidence" value="ECO:0007669"/>
    <property type="project" value="UniProtKB-KW"/>
</dbReference>
<organism evidence="7 8">
    <name type="scientific">Pseudomonas endophytica</name>
    <dbReference type="NCBI Taxonomy" id="1563157"/>
    <lineage>
        <taxon>Bacteria</taxon>
        <taxon>Pseudomonadati</taxon>
        <taxon>Pseudomonadota</taxon>
        <taxon>Gammaproteobacteria</taxon>
        <taxon>Pseudomonadales</taxon>
        <taxon>Pseudomonadaceae</taxon>
        <taxon>Pseudomonas</taxon>
    </lineage>
</organism>
<evidence type="ECO:0000256" key="4">
    <source>
        <dbReference type="ARBA" id="ARBA00022917"/>
    </source>
</evidence>
<dbReference type="HAMAP" id="MF_00163">
    <property type="entry name" value="Pep_deformylase"/>
    <property type="match status" value="1"/>
</dbReference>
<comment type="function">
    <text evidence="6">Removes the formyl group from the N-terminal Met of newly synthesized proteins. Requires at least a dipeptide for an efficient rate of reaction. N-terminal L-methionine is a prerequisite for activity but the enzyme has broad specificity at other positions.</text>
</comment>
<comment type="catalytic activity">
    <reaction evidence="6">
        <text>N-terminal N-formyl-L-methionyl-[peptide] + H2O = N-terminal L-methionyl-[peptide] + formate</text>
        <dbReference type="Rhea" id="RHEA:24420"/>
        <dbReference type="Rhea" id="RHEA-COMP:10639"/>
        <dbReference type="Rhea" id="RHEA-COMP:10640"/>
        <dbReference type="ChEBI" id="CHEBI:15377"/>
        <dbReference type="ChEBI" id="CHEBI:15740"/>
        <dbReference type="ChEBI" id="CHEBI:49298"/>
        <dbReference type="ChEBI" id="CHEBI:64731"/>
        <dbReference type="EC" id="3.5.1.88"/>
    </reaction>
</comment>
<keyword evidence="5 6" id="KW-0408">Iron</keyword>
<dbReference type="CDD" id="cd00487">
    <property type="entry name" value="Pep_deformylase"/>
    <property type="match status" value="1"/>
</dbReference>
<evidence type="ECO:0000256" key="3">
    <source>
        <dbReference type="ARBA" id="ARBA00022801"/>
    </source>
</evidence>
<dbReference type="Proteomes" id="UP000050342">
    <property type="component" value="Unassembled WGS sequence"/>
</dbReference>
<comment type="similarity">
    <text evidence="1 6">Belongs to the polypeptide deformylase family.</text>
</comment>
<proteinExistence type="inferred from homology"/>
<gene>
    <name evidence="6" type="primary">def</name>
    <name evidence="7" type="ORF">AQS70_05140</name>
</gene>
<evidence type="ECO:0000256" key="5">
    <source>
        <dbReference type="ARBA" id="ARBA00023004"/>
    </source>
</evidence>
<evidence type="ECO:0000256" key="1">
    <source>
        <dbReference type="ARBA" id="ARBA00010759"/>
    </source>
</evidence>
<dbReference type="STRING" id="1563157.AQS70_05140"/>
<dbReference type="Pfam" id="PF01327">
    <property type="entry name" value="Pep_deformylase"/>
    <property type="match status" value="1"/>
</dbReference>
<feature type="binding site" evidence="6">
    <location>
        <position position="147"/>
    </location>
    <ligand>
        <name>Fe cation</name>
        <dbReference type="ChEBI" id="CHEBI:24875"/>
    </ligand>
</feature>
<evidence type="ECO:0000313" key="8">
    <source>
        <dbReference type="Proteomes" id="UP000050342"/>
    </source>
</evidence>
<dbReference type="InterPro" id="IPR023635">
    <property type="entry name" value="Peptide_deformylase"/>
</dbReference>
<dbReference type="GO" id="GO:0042586">
    <property type="term" value="F:peptide deformylase activity"/>
    <property type="evidence" value="ECO:0007669"/>
    <property type="project" value="UniProtKB-UniRule"/>
</dbReference>
<dbReference type="EMBL" id="LLWH01000002">
    <property type="protein sequence ID" value="KQB55506.1"/>
    <property type="molecule type" value="Genomic_DNA"/>
</dbReference>
<protein>
    <recommendedName>
        <fullName evidence="6">Peptide deformylase</fullName>
        <shortName evidence="6">PDF</shortName>
        <ecNumber evidence="6">3.5.1.88</ecNumber>
    </recommendedName>
    <alternativeName>
        <fullName evidence="6">Polypeptide deformylase</fullName>
    </alternativeName>
</protein>
<dbReference type="EC" id="3.5.1.88" evidence="6"/>
<dbReference type="PANTHER" id="PTHR10458">
    <property type="entry name" value="PEPTIDE DEFORMYLASE"/>
    <property type="match status" value="1"/>
</dbReference>
<dbReference type="AlphaFoldDB" id="A0A0Q0STA5"/>
<dbReference type="NCBIfam" id="TIGR00079">
    <property type="entry name" value="pept_deformyl"/>
    <property type="match status" value="1"/>
</dbReference>
<dbReference type="OrthoDB" id="9804313at2"/>
<comment type="caution">
    <text evidence="7">The sequence shown here is derived from an EMBL/GenBank/DDBJ whole genome shotgun (WGS) entry which is preliminary data.</text>
</comment>